<protein>
    <recommendedName>
        <fullName evidence="4">Embryo surrounding factor 1 brassicaceae domain-containing protein</fullName>
    </recommendedName>
</protein>
<keyword evidence="1" id="KW-0732">Signal</keyword>
<feature type="chain" id="PRO_5004722120" description="Embryo surrounding factor 1 brassicaceae domain-containing protein" evidence="1">
    <location>
        <begin position="23"/>
        <end position="72"/>
    </location>
</feature>
<dbReference type="EMBL" id="KI517683">
    <property type="protein sequence ID" value="ESQ35775.1"/>
    <property type="molecule type" value="Genomic_DNA"/>
</dbReference>
<evidence type="ECO:0008006" key="4">
    <source>
        <dbReference type="Google" id="ProtNLM"/>
    </source>
</evidence>
<name>V4KDH2_EUTSA</name>
<dbReference type="STRING" id="72664.V4KDH2"/>
<proteinExistence type="predicted"/>
<evidence type="ECO:0000313" key="2">
    <source>
        <dbReference type="EMBL" id="ESQ35775.1"/>
    </source>
</evidence>
<sequence>MKSSHPSLICILFLSLFHLHQCVRIQRSENIDETICVLGECDNDLGCFYCCPNTPLCLGNQQYCNTFCQTQN</sequence>
<keyword evidence="3" id="KW-1185">Reference proteome</keyword>
<feature type="signal peptide" evidence="1">
    <location>
        <begin position="1"/>
        <end position="22"/>
    </location>
</feature>
<dbReference type="AlphaFoldDB" id="V4KDH2"/>
<dbReference type="Gramene" id="ESQ35775">
    <property type="protein sequence ID" value="ESQ35775"/>
    <property type="gene ID" value="EUTSA_v10009267mg"/>
</dbReference>
<evidence type="ECO:0000313" key="3">
    <source>
        <dbReference type="Proteomes" id="UP000030689"/>
    </source>
</evidence>
<gene>
    <name evidence="2" type="ORF">EUTSA_v10009267mg</name>
</gene>
<dbReference type="OMA" id="KIDMSVC"/>
<evidence type="ECO:0000256" key="1">
    <source>
        <dbReference type="SAM" id="SignalP"/>
    </source>
</evidence>
<dbReference type="Proteomes" id="UP000030689">
    <property type="component" value="Unassembled WGS sequence"/>
</dbReference>
<dbReference type="OrthoDB" id="1098853at2759"/>
<organism evidence="2 3">
    <name type="scientific">Eutrema salsugineum</name>
    <name type="common">Saltwater cress</name>
    <name type="synonym">Sisymbrium salsugineum</name>
    <dbReference type="NCBI Taxonomy" id="72664"/>
    <lineage>
        <taxon>Eukaryota</taxon>
        <taxon>Viridiplantae</taxon>
        <taxon>Streptophyta</taxon>
        <taxon>Embryophyta</taxon>
        <taxon>Tracheophyta</taxon>
        <taxon>Spermatophyta</taxon>
        <taxon>Magnoliopsida</taxon>
        <taxon>eudicotyledons</taxon>
        <taxon>Gunneridae</taxon>
        <taxon>Pentapetalae</taxon>
        <taxon>rosids</taxon>
        <taxon>malvids</taxon>
        <taxon>Brassicales</taxon>
        <taxon>Brassicaceae</taxon>
        <taxon>Eutremeae</taxon>
        <taxon>Eutrema</taxon>
    </lineage>
</organism>
<accession>V4KDH2</accession>
<reference evidence="2 3" key="1">
    <citation type="journal article" date="2013" name="Front. Plant Sci.">
        <title>The Reference Genome of the Halophytic Plant Eutrema salsugineum.</title>
        <authorList>
            <person name="Yang R."/>
            <person name="Jarvis D.E."/>
            <person name="Chen H."/>
            <person name="Beilstein M.A."/>
            <person name="Grimwood J."/>
            <person name="Jenkins J."/>
            <person name="Shu S."/>
            <person name="Prochnik S."/>
            <person name="Xin M."/>
            <person name="Ma C."/>
            <person name="Schmutz J."/>
            <person name="Wing R.A."/>
            <person name="Mitchell-Olds T."/>
            <person name="Schumaker K.S."/>
            <person name="Wang X."/>
        </authorList>
    </citation>
    <scope>NUCLEOTIDE SEQUENCE [LARGE SCALE GENOMIC DNA]</scope>
</reference>
<dbReference type="KEGG" id="eus:EUTSA_v10009267mg"/>